<dbReference type="InterPro" id="IPR001611">
    <property type="entry name" value="Leu-rich_rpt"/>
</dbReference>
<dbReference type="GO" id="GO:0016020">
    <property type="term" value="C:membrane"/>
    <property type="evidence" value="ECO:0007669"/>
    <property type="project" value="UniProtKB-SubCell"/>
</dbReference>
<dbReference type="Gene3D" id="3.80.10.10">
    <property type="entry name" value="Ribonuclease Inhibitor"/>
    <property type="match status" value="1"/>
</dbReference>
<evidence type="ECO:0000256" key="1">
    <source>
        <dbReference type="ARBA" id="ARBA00004167"/>
    </source>
</evidence>
<dbReference type="Proteomes" id="UP001604336">
    <property type="component" value="Unassembled WGS sequence"/>
</dbReference>
<evidence type="ECO:0000313" key="8">
    <source>
        <dbReference type="EMBL" id="KAL2481576.1"/>
    </source>
</evidence>
<organism evidence="8 9">
    <name type="scientific">Abeliophyllum distichum</name>
    <dbReference type="NCBI Taxonomy" id="126358"/>
    <lineage>
        <taxon>Eukaryota</taxon>
        <taxon>Viridiplantae</taxon>
        <taxon>Streptophyta</taxon>
        <taxon>Embryophyta</taxon>
        <taxon>Tracheophyta</taxon>
        <taxon>Spermatophyta</taxon>
        <taxon>Magnoliopsida</taxon>
        <taxon>eudicotyledons</taxon>
        <taxon>Gunneridae</taxon>
        <taxon>Pentapetalae</taxon>
        <taxon>asterids</taxon>
        <taxon>lamiids</taxon>
        <taxon>Lamiales</taxon>
        <taxon>Oleaceae</taxon>
        <taxon>Forsythieae</taxon>
        <taxon>Abeliophyllum</taxon>
    </lineage>
</organism>
<evidence type="ECO:0000313" key="9">
    <source>
        <dbReference type="Proteomes" id="UP001604336"/>
    </source>
</evidence>
<comment type="caution">
    <text evidence="8">The sequence shown here is derived from an EMBL/GenBank/DDBJ whole genome shotgun (WGS) entry which is preliminary data.</text>
</comment>
<proteinExistence type="predicted"/>
<keyword evidence="4" id="KW-0732">Signal</keyword>
<keyword evidence="3" id="KW-0812">Transmembrane</keyword>
<gene>
    <name evidence="8" type="ORF">Adt_34542</name>
</gene>
<dbReference type="PANTHER" id="PTHR48060">
    <property type="entry name" value="DNA DAMAGE-REPAIR/TOLERATION PROTEIN DRT100"/>
    <property type="match status" value="1"/>
</dbReference>
<reference evidence="9" key="1">
    <citation type="submission" date="2024-07" db="EMBL/GenBank/DDBJ databases">
        <title>Two chromosome-level genome assemblies of Korean endemic species Abeliophyllum distichum and Forsythia ovata (Oleaceae).</title>
        <authorList>
            <person name="Jang H."/>
        </authorList>
    </citation>
    <scope>NUCLEOTIDE SEQUENCE [LARGE SCALE GENOMIC DNA]</scope>
</reference>
<evidence type="ECO:0000256" key="3">
    <source>
        <dbReference type="ARBA" id="ARBA00022692"/>
    </source>
</evidence>
<dbReference type="AlphaFoldDB" id="A0ABD1R0D6"/>
<keyword evidence="6" id="KW-1133">Transmembrane helix</keyword>
<dbReference type="InterPro" id="IPR032675">
    <property type="entry name" value="LRR_dom_sf"/>
</dbReference>
<dbReference type="Pfam" id="PF00560">
    <property type="entry name" value="LRR_1"/>
    <property type="match status" value="2"/>
</dbReference>
<comment type="subcellular location">
    <subcellularLocation>
        <location evidence="1">Membrane</location>
        <topology evidence="1">Single-pass membrane protein</topology>
    </subcellularLocation>
</comment>
<sequence length="107" mass="11868">MILWNLKTPLCNWQGVFCNTNKMRVPGLALENCGLTGTITPHIGNLSFLQVLDLKKNVFHGSIPVSMGKLFRLKMLILAANNIQGHIPSSLRDCSSLRLLDHLGNML</sequence>
<evidence type="ECO:0000256" key="2">
    <source>
        <dbReference type="ARBA" id="ARBA00022614"/>
    </source>
</evidence>
<keyword evidence="9" id="KW-1185">Reference proteome</keyword>
<evidence type="ECO:0000256" key="5">
    <source>
        <dbReference type="ARBA" id="ARBA00022737"/>
    </source>
</evidence>
<dbReference type="EMBL" id="JBFOLK010000010">
    <property type="protein sequence ID" value="KAL2481576.1"/>
    <property type="molecule type" value="Genomic_DNA"/>
</dbReference>
<dbReference type="InterPro" id="IPR053211">
    <property type="entry name" value="DNA_repair-toleration"/>
</dbReference>
<dbReference type="SUPFAM" id="SSF52058">
    <property type="entry name" value="L domain-like"/>
    <property type="match status" value="1"/>
</dbReference>
<keyword evidence="7" id="KW-0472">Membrane</keyword>
<keyword evidence="5" id="KW-0677">Repeat</keyword>
<dbReference type="FunFam" id="3.80.10.10:FF:000129">
    <property type="entry name" value="Leucine-rich repeat receptor-like kinase"/>
    <property type="match status" value="1"/>
</dbReference>
<name>A0ABD1R0D6_9LAMI</name>
<dbReference type="PANTHER" id="PTHR48060:SF21">
    <property type="entry name" value="L DOMAIN-LIKE PROTEIN"/>
    <property type="match status" value="1"/>
</dbReference>
<keyword evidence="2" id="KW-0433">Leucine-rich repeat</keyword>
<evidence type="ECO:0000256" key="7">
    <source>
        <dbReference type="ARBA" id="ARBA00023136"/>
    </source>
</evidence>
<protein>
    <submittedName>
        <fullName evidence="8">LRR receptor-like serine/threonine-protein kinase EFR</fullName>
    </submittedName>
</protein>
<evidence type="ECO:0000256" key="6">
    <source>
        <dbReference type="ARBA" id="ARBA00022989"/>
    </source>
</evidence>
<accession>A0ABD1R0D6</accession>
<evidence type="ECO:0000256" key="4">
    <source>
        <dbReference type="ARBA" id="ARBA00022729"/>
    </source>
</evidence>